<dbReference type="PANTHER" id="PTHR45700:SF2">
    <property type="entry name" value="UBIQUITIN-PROTEIN LIGASE E3C"/>
    <property type="match status" value="1"/>
</dbReference>
<dbReference type="PROSITE" id="PS50096">
    <property type="entry name" value="IQ"/>
    <property type="match status" value="1"/>
</dbReference>
<dbReference type="FunFam" id="3.30.2160.10:FF:000002">
    <property type="entry name" value="Putative Ubiquitin-protein ligase E3C"/>
    <property type="match status" value="1"/>
</dbReference>
<dbReference type="Gene3D" id="3.30.2410.10">
    <property type="entry name" value="Hect, E3 ligase catalytic domain"/>
    <property type="match status" value="1"/>
</dbReference>
<dbReference type="InterPro" id="IPR035983">
    <property type="entry name" value="Hect_E3_ubiquitin_ligase"/>
</dbReference>
<evidence type="ECO:0000313" key="9">
    <source>
        <dbReference type="Proteomes" id="UP001214603"/>
    </source>
</evidence>
<sequence>MEYNFTGSSRPQRHINLGGAAGPSASQLAAQARMLRAERQVQKQRNAAATRIQAAFRAHSDAARVRRQCAAELERGAWTAPSNADWERRTRLLLFSYRATAYDSRHAEHVATWAQGDIDAALERHSALVALIVRNMLQMLVRFPTQLGRLGATYVDALLRLLPADQPTAPQQTLLTRALRWGLHAALSAYVATLPLERTNEAGACVELSLRPFAVFPGPTDTLAETVSDAAAPPRASALRGFVASLLTTAQLLPRLPLPSVTALAAQLPFEETTEHLRTLGRYFDIATRDDALHDNPIHSPYLLSNYVALGSKRVARMNAQQLRAYLEVLTLLQNTLPPKVFAACTDTEPTHAPLDSAAMEIDEPSASTSAAPAPERLDASTRRNLRALVSDTHLHALLAQSTRYAAQTRAAICAFLVATLQVWPSSASEGVLTTVLYGYDSVGRSTHAAHLPAVGAMVRELWRGYVRGSSLARQLNGASSTARLVETRQALTDPARADEWPVLLVLSQLYGRALLTMGDDEFYPADRLQTAGKNPLTLDELVTLSGMLRNLAFALYWQQDLVNDAAPPALVPGTVVPLGALRETVTRLLQQLHTRDARRPFTPDGHWHMLSQQDLASFIQSVIVEERELFAESQGEASPGARARHPMLSSRTLAFIGPRLNVLHHIPFVIPFEVRVEIFRQFVRSDAERLHISRDLFSRTNRHRATVRRERIAEDGMAQLNALGPRLKEPVEIVFIDQFGQPEAGIDGGGVFKEFLTSLVRQVFDTDRGLWRANERQELYPNPHSYSRQPEQLEWYTFLGRILGKALYEGILVDVKLANFFLGKWLGHQSYLDDLASLQSLDADLYRGLIQLKNYPGDVENDLALNFTVADEEFGVTHTTELVPGGAEIPVTKENRLAYIYHVSRYRLSKQIEPQCRAFFQGLSELIDPRWLRVLSRDELRVLVSGTEAPIDLTDLRAHTVYGGYHEKDLAVTYFWEALETLDPASRKAFLRFVTSSPNPPLLGFGELHPQFAIRHAGDDVTRLPTASTCVNLLKLPAYTSREQCLEKLRYAIHSEAGFDLS</sequence>
<keyword evidence="9" id="KW-1185">Reference proteome</keyword>
<keyword evidence="4 5" id="KW-0833">Ubl conjugation pathway</keyword>
<dbReference type="GO" id="GO:0006511">
    <property type="term" value="P:ubiquitin-dependent protein catabolic process"/>
    <property type="evidence" value="ECO:0007669"/>
    <property type="project" value="TreeGrafter"/>
</dbReference>
<dbReference type="InterPro" id="IPR000569">
    <property type="entry name" value="HECT_dom"/>
</dbReference>
<evidence type="ECO:0000313" key="8">
    <source>
        <dbReference type="EMBL" id="WFD01594.1"/>
    </source>
</evidence>
<dbReference type="CDD" id="cd23767">
    <property type="entry name" value="IQCD"/>
    <property type="match status" value="1"/>
</dbReference>
<dbReference type="AlphaFoldDB" id="A0AAF0IRY2"/>
<organism evidence="8 9">
    <name type="scientific">Malassezia obtusa</name>
    <dbReference type="NCBI Taxonomy" id="76774"/>
    <lineage>
        <taxon>Eukaryota</taxon>
        <taxon>Fungi</taxon>
        <taxon>Dikarya</taxon>
        <taxon>Basidiomycota</taxon>
        <taxon>Ustilaginomycotina</taxon>
        <taxon>Malasseziomycetes</taxon>
        <taxon>Malasseziales</taxon>
        <taxon>Malasseziaceae</taxon>
        <taxon>Malassezia</taxon>
    </lineage>
</organism>
<protein>
    <recommendedName>
        <fullName evidence="2">HECT-type E3 ubiquitin transferase</fullName>
        <ecNumber evidence="2">2.3.2.26</ecNumber>
    </recommendedName>
</protein>
<dbReference type="Pfam" id="PF00632">
    <property type="entry name" value="HECT"/>
    <property type="match status" value="1"/>
</dbReference>
<dbReference type="Gene3D" id="3.90.1750.10">
    <property type="entry name" value="Hect, E3 ligase catalytic domains"/>
    <property type="match status" value="1"/>
</dbReference>
<dbReference type="InterPro" id="IPR044611">
    <property type="entry name" value="E3A/B/C-like"/>
</dbReference>
<feature type="region of interest" description="Disordered" evidence="6">
    <location>
        <begin position="1"/>
        <end position="22"/>
    </location>
</feature>
<dbReference type="SMART" id="SM00119">
    <property type="entry name" value="HECTc"/>
    <property type="match status" value="1"/>
</dbReference>
<dbReference type="SUPFAM" id="SSF56204">
    <property type="entry name" value="Hect, E3 ligase catalytic domain"/>
    <property type="match status" value="1"/>
</dbReference>
<dbReference type="Gene3D" id="3.30.2160.10">
    <property type="entry name" value="Hect, E3 ligase catalytic domain"/>
    <property type="match status" value="1"/>
</dbReference>
<evidence type="ECO:0000256" key="4">
    <source>
        <dbReference type="ARBA" id="ARBA00022786"/>
    </source>
</evidence>
<dbReference type="GO" id="GO:0000209">
    <property type="term" value="P:protein polyubiquitination"/>
    <property type="evidence" value="ECO:0007669"/>
    <property type="project" value="InterPro"/>
</dbReference>
<evidence type="ECO:0000256" key="3">
    <source>
        <dbReference type="ARBA" id="ARBA00022679"/>
    </source>
</evidence>
<evidence type="ECO:0000256" key="2">
    <source>
        <dbReference type="ARBA" id="ARBA00012485"/>
    </source>
</evidence>
<feature type="domain" description="HECT" evidence="7">
    <location>
        <begin position="728"/>
        <end position="1063"/>
    </location>
</feature>
<feature type="compositionally biased region" description="Polar residues" evidence="6">
    <location>
        <begin position="1"/>
        <end position="10"/>
    </location>
</feature>
<gene>
    <name evidence="8" type="primary">HUL5</name>
    <name evidence="8" type="ORF">MOBT1_000266</name>
</gene>
<comment type="catalytic activity">
    <reaction evidence="1">
        <text>S-ubiquitinyl-[E2 ubiquitin-conjugating enzyme]-L-cysteine + [acceptor protein]-L-lysine = [E2 ubiquitin-conjugating enzyme]-L-cysteine + N(6)-ubiquitinyl-[acceptor protein]-L-lysine.</text>
        <dbReference type="EC" id="2.3.2.26"/>
    </reaction>
</comment>
<accession>A0AAF0IRY2</accession>
<dbReference type="EMBL" id="CP119934">
    <property type="protein sequence ID" value="WFD01594.1"/>
    <property type="molecule type" value="Genomic_DNA"/>
</dbReference>
<proteinExistence type="predicted"/>
<dbReference type="CDD" id="cd00078">
    <property type="entry name" value="HECTc"/>
    <property type="match status" value="1"/>
</dbReference>
<evidence type="ECO:0000256" key="1">
    <source>
        <dbReference type="ARBA" id="ARBA00000885"/>
    </source>
</evidence>
<dbReference type="PROSITE" id="PS50237">
    <property type="entry name" value="HECT"/>
    <property type="match status" value="1"/>
</dbReference>
<name>A0AAF0IRY2_9BASI</name>
<dbReference type="EC" id="2.3.2.26" evidence="2"/>
<keyword evidence="3 8" id="KW-0808">Transferase</keyword>
<feature type="active site" description="Glycyl thioester intermediate" evidence="5">
    <location>
        <position position="1031"/>
    </location>
</feature>
<keyword evidence="8" id="KW-0012">Acyltransferase</keyword>
<dbReference type="PANTHER" id="PTHR45700">
    <property type="entry name" value="UBIQUITIN-PROTEIN LIGASE E3C"/>
    <property type="match status" value="1"/>
</dbReference>
<reference evidence="8" key="1">
    <citation type="submission" date="2023-03" db="EMBL/GenBank/DDBJ databases">
        <title>Mating type loci evolution in Malassezia.</title>
        <authorList>
            <person name="Coelho M.A."/>
        </authorList>
    </citation>
    <scope>NUCLEOTIDE SEQUENCE</scope>
    <source>
        <strain evidence="8">CBS 7876</strain>
    </source>
</reference>
<dbReference type="GO" id="GO:0061630">
    <property type="term" value="F:ubiquitin protein ligase activity"/>
    <property type="evidence" value="ECO:0007669"/>
    <property type="project" value="UniProtKB-EC"/>
</dbReference>
<evidence type="ECO:0000259" key="7">
    <source>
        <dbReference type="PROSITE" id="PS50237"/>
    </source>
</evidence>
<dbReference type="Proteomes" id="UP001214603">
    <property type="component" value="Chromosome 1"/>
</dbReference>
<evidence type="ECO:0000256" key="5">
    <source>
        <dbReference type="PROSITE-ProRule" id="PRU00104"/>
    </source>
</evidence>
<evidence type="ECO:0000256" key="6">
    <source>
        <dbReference type="SAM" id="MobiDB-lite"/>
    </source>
</evidence>